<dbReference type="VEuPathDB" id="PlasmoDB:PVPCR_1004500"/>
<dbReference type="PANTHER" id="PTHR12112:SF39">
    <property type="entry name" value="EG:152A3.5 PROTEIN (FBGN0003116_PN PROTEIN)"/>
    <property type="match status" value="1"/>
</dbReference>
<dbReference type="Gene3D" id="3.10.310.20">
    <property type="entry name" value="DHHA2 domain"/>
    <property type="match status" value="1"/>
</dbReference>
<dbReference type="Gene3D" id="3.90.1640.10">
    <property type="entry name" value="inorganic pyrophosphatase (n-terminal core)"/>
    <property type="match status" value="1"/>
</dbReference>
<dbReference type="Proteomes" id="UP000515268">
    <property type="component" value="Chromosome PVPCR_10"/>
</dbReference>
<dbReference type="GO" id="GO:0004309">
    <property type="term" value="F:exopolyphosphatase activity"/>
    <property type="evidence" value="ECO:0007669"/>
    <property type="project" value="TreeGrafter"/>
</dbReference>
<protein>
    <recommendedName>
        <fullName evidence="1">DDH domain-containing protein</fullName>
    </recommendedName>
</protein>
<accession>A0A6V7T4Z2</accession>
<dbReference type="InterPro" id="IPR001667">
    <property type="entry name" value="DDH_dom"/>
</dbReference>
<dbReference type="GO" id="GO:0005737">
    <property type="term" value="C:cytoplasm"/>
    <property type="evidence" value="ECO:0007669"/>
    <property type="project" value="TreeGrafter"/>
</dbReference>
<dbReference type="InterPro" id="IPR038763">
    <property type="entry name" value="DHH_sf"/>
</dbReference>
<evidence type="ECO:0000313" key="2">
    <source>
        <dbReference type="EMBL" id="CAD2107648.1"/>
    </source>
</evidence>
<dbReference type="PANTHER" id="PTHR12112">
    <property type="entry name" value="BNIP - RELATED"/>
    <property type="match status" value="1"/>
</dbReference>
<organism evidence="2 3">
    <name type="scientific">Plasmodium vinckei petteri</name>
    <dbReference type="NCBI Taxonomy" id="138298"/>
    <lineage>
        <taxon>Eukaryota</taxon>
        <taxon>Sar</taxon>
        <taxon>Alveolata</taxon>
        <taxon>Apicomplexa</taxon>
        <taxon>Aconoidasida</taxon>
        <taxon>Haemosporida</taxon>
        <taxon>Plasmodiidae</taxon>
        <taxon>Plasmodium</taxon>
        <taxon>Plasmodium (Vinckeia)</taxon>
    </lineage>
</organism>
<dbReference type="EMBL" id="LR865415">
    <property type="protein sequence ID" value="CAD2107648.1"/>
    <property type="molecule type" value="Genomic_DNA"/>
</dbReference>
<evidence type="ECO:0000259" key="1">
    <source>
        <dbReference type="Pfam" id="PF01368"/>
    </source>
</evidence>
<dbReference type="AlphaFoldDB" id="A0A6V7T4Z2"/>
<feature type="domain" description="DDH" evidence="1">
    <location>
        <begin position="121"/>
        <end position="308"/>
    </location>
</feature>
<dbReference type="SUPFAM" id="SSF64182">
    <property type="entry name" value="DHH phosphoesterases"/>
    <property type="match status" value="1"/>
</dbReference>
<gene>
    <name evidence="2" type="ORF">PVPCR_1004500</name>
</gene>
<dbReference type="OrthoDB" id="374045at2759"/>
<dbReference type="Pfam" id="PF01368">
    <property type="entry name" value="DHH"/>
    <property type="match status" value="1"/>
</dbReference>
<evidence type="ECO:0000313" key="3">
    <source>
        <dbReference type="Proteomes" id="UP000515268"/>
    </source>
</evidence>
<reference evidence="2 3" key="1">
    <citation type="submission" date="2020-08" db="EMBL/GenBank/DDBJ databases">
        <authorList>
            <person name="Ramaprasad A."/>
        </authorList>
    </citation>
    <scope>NUCLEOTIDE SEQUENCE [LARGE SCALE GENOMIC DNA]</scope>
</reference>
<dbReference type="InterPro" id="IPR038222">
    <property type="entry name" value="DHHA2_dom_sf"/>
</dbReference>
<sequence>MRSNNLINQELDMFSYKDPELWNDENIYDETQAPWFYHINNLLDLNKEDLISIKNIIDNDKKRGVVYNNILDVIDFETYYGIMRKINSNMNNVLSVYLFSCKYFLNKYSKEPDTNGRVKFVFIFGNNTSDLDSVCSSIIYSFFLYIWYNLKSKIDKGSEDNGLMFFVPVINIKRNDMRLKILVEAKIRHIYEKWWLEKCEIKNPEEILVFNDDEHLLDVLKYDHKYYICLVDFNTFETNNIYNKDNVKSIIDHHVYKGKGENHRITKSIYPICVCSCMVIIAYLYKHSSDFLGVPFVNKSTLWLMYGAILKDSNNFIKRDLGKRWIQSDLDIFLSLKRNFKISNKMDIYITYLFNTIRFSVNLKTFGIENVLFSDYKDYNYFICGKKIKIRASSIDFSIDFLFSHEDSNRLVEKMYNLCYENDFSMFILIGSYLNNYKLQKDVSILFYKNDVDRDDLMNTLLANEEIKLSKKGYKSIRFGDNIQNFDIYQINNLSYSRKRLENFLTIYFS</sequence>
<name>A0A6V7T4Z2_PLAVN</name>
<proteinExistence type="predicted"/>
<keyword evidence="3" id="KW-1185">Reference proteome</keyword>